<feature type="transmembrane region" description="Helical" evidence="1">
    <location>
        <begin position="108"/>
        <end position="133"/>
    </location>
</feature>
<sequence>MAQIDLPLAPAKQWNRLSTAPRPVAALLLAILAALMLLGVAGGHRTVNPNLDAPRIARAEGMIGDHALYVKIVRRMETGTPYYEAAAAEHRANGYPLRPFAVMRLPTLATVLAAIGLPAGIALASLLALATLWAWRRRLTSDPALPPYGRFAVLLIAVNLGQVMSGQWVLMHEVVAGVLVALALAVHRPERPWGAMAIVAAALAIRETILPVAALFGLFALIDRNWRAALGWSAIGVAFFAGLALHASAVAEVARASDSAGGGWLALGGWNNYLSFVHKTSILRFIAPYWLTALLVPLALLGWLAWRGRLGTFGLLFHLGYATAFMVFARVDNDYWGMLVVPTLFAGLVFAPTAVAALWRALAPPRLVARTAA</sequence>
<evidence type="ECO:0000256" key="1">
    <source>
        <dbReference type="SAM" id="Phobius"/>
    </source>
</evidence>
<keyword evidence="1" id="KW-0472">Membrane</keyword>
<evidence type="ECO:0000313" key="3">
    <source>
        <dbReference type="Proteomes" id="UP001166571"/>
    </source>
</evidence>
<feature type="transmembrane region" description="Helical" evidence="1">
    <location>
        <begin position="168"/>
        <end position="187"/>
    </location>
</feature>
<dbReference type="EMBL" id="JAILXK010000002">
    <property type="protein sequence ID" value="MBY4637582.1"/>
    <property type="molecule type" value="Genomic_DNA"/>
</dbReference>
<feature type="transmembrane region" description="Helical" evidence="1">
    <location>
        <begin position="145"/>
        <end position="161"/>
    </location>
</feature>
<name>A0ABS7MEW9_9SPHN</name>
<evidence type="ECO:0000313" key="2">
    <source>
        <dbReference type="EMBL" id="MBY4637582.1"/>
    </source>
</evidence>
<evidence type="ECO:0008006" key="4">
    <source>
        <dbReference type="Google" id="ProtNLM"/>
    </source>
</evidence>
<keyword evidence="1" id="KW-1133">Transmembrane helix</keyword>
<feature type="transmembrane region" description="Helical" evidence="1">
    <location>
        <begin position="335"/>
        <end position="359"/>
    </location>
</feature>
<protein>
    <recommendedName>
        <fullName evidence="4">DUF2029 domain-containing protein</fullName>
    </recommendedName>
</protein>
<accession>A0ABS7MEW9</accession>
<dbReference type="RefSeq" id="WP_222136817.1">
    <property type="nucleotide sequence ID" value="NZ_JAILXK010000002.1"/>
</dbReference>
<feature type="transmembrane region" description="Helical" evidence="1">
    <location>
        <begin position="282"/>
        <end position="303"/>
    </location>
</feature>
<keyword evidence="1" id="KW-0812">Transmembrane</keyword>
<dbReference type="Proteomes" id="UP001166571">
    <property type="component" value="Unassembled WGS sequence"/>
</dbReference>
<organism evidence="2 3">
    <name type="scientific">Sphingopyxis jiangsuensis</name>
    <dbReference type="NCBI Taxonomy" id="2871171"/>
    <lineage>
        <taxon>Bacteria</taxon>
        <taxon>Pseudomonadati</taxon>
        <taxon>Pseudomonadota</taxon>
        <taxon>Alphaproteobacteria</taxon>
        <taxon>Sphingomonadales</taxon>
        <taxon>Sphingomonadaceae</taxon>
        <taxon>Sphingopyxis</taxon>
    </lineage>
</organism>
<feature type="transmembrane region" description="Helical" evidence="1">
    <location>
        <begin position="193"/>
        <end position="222"/>
    </location>
</feature>
<feature type="transmembrane region" description="Helical" evidence="1">
    <location>
        <begin position="310"/>
        <end position="329"/>
    </location>
</feature>
<keyword evidence="3" id="KW-1185">Reference proteome</keyword>
<proteinExistence type="predicted"/>
<gene>
    <name evidence="2" type="ORF">K5P26_10590</name>
</gene>
<feature type="transmembrane region" description="Helical" evidence="1">
    <location>
        <begin position="229"/>
        <end position="249"/>
    </location>
</feature>
<feature type="transmembrane region" description="Helical" evidence="1">
    <location>
        <begin position="20"/>
        <end position="41"/>
    </location>
</feature>
<reference evidence="2" key="1">
    <citation type="submission" date="2021-08" db="EMBL/GenBank/DDBJ databases">
        <title>Sphingopyxis panaciterrulae sp. nov., isolated from the surface water of the Yellow Sea.</title>
        <authorList>
            <person name="Gao Z."/>
            <person name="Zhang D."/>
            <person name="Zhang A."/>
        </authorList>
    </citation>
    <scope>NUCLEOTIDE SEQUENCE</scope>
    <source>
        <strain evidence="2">XHP0097</strain>
    </source>
</reference>
<comment type="caution">
    <text evidence="2">The sequence shown here is derived from an EMBL/GenBank/DDBJ whole genome shotgun (WGS) entry which is preliminary data.</text>
</comment>